<dbReference type="InterPro" id="IPR007197">
    <property type="entry name" value="rSAM"/>
</dbReference>
<keyword evidence="4" id="KW-0004">4Fe-4S</keyword>
<dbReference type="InterPro" id="IPR022447">
    <property type="entry name" value="Lys_aminomutase-rel"/>
</dbReference>
<keyword evidence="10" id="KW-0413">Isomerase</keyword>
<dbReference type="PIRSF" id="PIRSF004911">
    <property type="entry name" value="DUF160"/>
    <property type="match status" value="1"/>
</dbReference>
<evidence type="ECO:0000256" key="3">
    <source>
        <dbReference type="ARBA" id="ARBA00008703"/>
    </source>
</evidence>
<proteinExistence type="inferred from homology"/>
<evidence type="ECO:0000256" key="7">
    <source>
        <dbReference type="ARBA" id="ARBA00022898"/>
    </source>
</evidence>
<comment type="cofactor">
    <cofactor evidence="2">
        <name>[4Fe-4S] cluster</name>
        <dbReference type="ChEBI" id="CHEBI:49883"/>
    </cofactor>
</comment>
<dbReference type="Pfam" id="PF04055">
    <property type="entry name" value="Radical_SAM"/>
    <property type="match status" value="1"/>
</dbReference>
<reference evidence="12 13" key="1">
    <citation type="submission" date="2021-06" db="EMBL/GenBank/DDBJ databases">
        <title>Rhodobacteraceae bacterium strain HSP-20.</title>
        <authorList>
            <person name="Chen W.-M."/>
        </authorList>
    </citation>
    <scope>NUCLEOTIDE SEQUENCE [LARGE SCALE GENOMIC DNA]</scope>
    <source>
        <strain evidence="12 13">HSP-20</strain>
    </source>
</reference>
<evidence type="ECO:0000256" key="8">
    <source>
        <dbReference type="ARBA" id="ARBA00023004"/>
    </source>
</evidence>
<dbReference type="SFLD" id="SFLDG01070">
    <property type="entry name" value="PLP-dependent"/>
    <property type="match status" value="1"/>
</dbReference>
<protein>
    <submittedName>
        <fullName evidence="12">Lysine-2,3-aminomutase-like protein</fullName>
    </submittedName>
</protein>
<evidence type="ECO:0000256" key="4">
    <source>
        <dbReference type="ARBA" id="ARBA00022485"/>
    </source>
</evidence>
<evidence type="ECO:0000256" key="5">
    <source>
        <dbReference type="ARBA" id="ARBA00022691"/>
    </source>
</evidence>
<keyword evidence="13" id="KW-1185">Reference proteome</keyword>
<dbReference type="InterPro" id="IPR003739">
    <property type="entry name" value="Lys_aminomutase/Glu_NH3_mut"/>
</dbReference>
<dbReference type="InterPro" id="IPR058240">
    <property type="entry name" value="rSAM_sf"/>
</dbReference>
<evidence type="ECO:0000313" key="13">
    <source>
        <dbReference type="Proteomes" id="UP000731907"/>
    </source>
</evidence>
<dbReference type="NCBIfam" id="TIGR03822">
    <property type="entry name" value="AblA_like_2"/>
    <property type="match status" value="1"/>
</dbReference>
<dbReference type="EMBL" id="JAAATX020000006">
    <property type="protein sequence ID" value="MBU9698256.1"/>
    <property type="molecule type" value="Genomic_DNA"/>
</dbReference>
<keyword evidence="9" id="KW-0411">Iron-sulfur</keyword>
<evidence type="ECO:0000256" key="1">
    <source>
        <dbReference type="ARBA" id="ARBA00001933"/>
    </source>
</evidence>
<evidence type="ECO:0000256" key="2">
    <source>
        <dbReference type="ARBA" id="ARBA00001966"/>
    </source>
</evidence>
<comment type="similarity">
    <text evidence="3">Belongs to the radical SAM superfamily. KamA family.</text>
</comment>
<dbReference type="InterPro" id="IPR025895">
    <property type="entry name" value="LAM_C_dom"/>
</dbReference>
<dbReference type="SUPFAM" id="SSF102114">
    <property type="entry name" value="Radical SAM enzymes"/>
    <property type="match status" value="1"/>
</dbReference>
<dbReference type="Proteomes" id="UP000731907">
    <property type="component" value="Unassembled WGS sequence"/>
</dbReference>
<accession>A0ABS6J3A4</accession>
<keyword evidence="7" id="KW-0663">Pyridoxal phosphate</keyword>
<dbReference type="Gene3D" id="3.20.20.70">
    <property type="entry name" value="Aldolase class I"/>
    <property type="match status" value="1"/>
</dbReference>
<dbReference type="InterPro" id="IPR013785">
    <property type="entry name" value="Aldolase_TIM"/>
</dbReference>
<evidence type="ECO:0000259" key="11">
    <source>
        <dbReference type="PROSITE" id="PS51918"/>
    </source>
</evidence>
<evidence type="ECO:0000256" key="10">
    <source>
        <dbReference type="ARBA" id="ARBA00023235"/>
    </source>
</evidence>
<evidence type="ECO:0000313" key="12">
    <source>
        <dbReference type="EMBL" id="MBU9698256.1"/>
    </source>
</evidence>
<evidence type="ECO:0000256" key="6">
    <source>
        <dbReference type="ARBA" id="ARBA00022723"/>
    </source>
</evidence>
<feature type="domain" description="Radical SAM core" evidence="11">
    <location>
        <begin position="87"/>
        <end position="304"/>
    </location>
</feature>
<dbReference type="Pfam" id="PF12544">
    <property type="entry name" value="LAM_C"/>
    <property type="match status" value="1"/>
</dbReference>
<gene>
    <name evidence="12" type="ORF">GU927_010410</name>
</gene>
<comment type="caution">
    <text evidence="12">The sequence shown here is derived from an EMBL/GenBank/DDBJ whole genome shotgun (WGS) entry which is preliminary data.</text>
</comment>
<keyword evidence="5" id="KW-0949">S-adenosyl-L-methionine</keyword>
<dbReference type="PANTHER" id="PTHR30538">
    <property type="entry name" value="LYSINE 2,3-AMINOMUTASE-RELATED"/>
    <property type="match status" value="1"/>
</dbReference>
<dbReference type="PROSITE" id="PS51918">
    <property type="entry name" value="RADICAL_SAM"/>
    <property type="match status" value="1"/>
</dbReference>
<dbReference type="SFLD" id="SFLDS00029">
    <property type="entry name" value="Radical_SAM"/>
    <property type="match status" value="1"/>
</dbReference>
<comment type="cofactor">
    <cofactor evidence="1">
        <name>pyridoxal 5'-phosphate</name>
        <dbReference type="ChEBI" id="CHEBI:597326"/>
    </cofactor>
</comment>
<dbReference type="NCBIfam" id="TIGR00238">
    <property type="entry name" value="KamA family radical SAM protein"/>
    <property type="match status" value="1"/>
</dbReference>
<keyword evidence="8" id="KW-0408">Iron</keyword>
<dbReference type="CDD" id="cd01335">
    <property type="entry name" value="Radical_SAM"/>
    <property type="match status" value="1"/>
</dbReference>
<evidence type="ECO:0000256" key="9">
    <source>
        <dbReference type="ARBA" id="ARBA00023014"/>
    </source>
</evidence>
<organism evidence="12 13">
    <name type="scientific">Paragemmobacter amnigenus</name>
    <dbReference type="NCBI Taxonomy" id="2852097"/>
    <lineage>
        <taxon>Bacteria</taxon>
        <taxon>Pseudomonadati</taxon>
        <taxon>Pseudomonadota</taxon>
        <taxon>Alphaproteobacteria</taxon>
        <taxon>Rhodobacterales</taxon>
        <taxon>Paracoccaceae</taxon>
        <taxon>Paragemmobacter</taxon>
    </lineage>
</organism>
<dbReference type="PANTHER" id="PTHR30538:SF1">
    <property type="entry name" value="L-LYSINE 2,3-AMINOMUTASE"/>
    <property type="match status" value="1"/>
</dbReference>
<dbReference type="RefSeq" id="WP_161762367.1">
    <property type="nucleotide sequence ID" value="NZ_JAAATX020000006.1"/>
</dbReference>
<keyword evidence="6" id="KW-0479">Metal-binding</keyword>
<name>A0ABS6J3A4_9RHOB</name>
<sequence>MAVRAINGLAEMVEEGLVTPASAPALRPVEEAFRIRMTRAMRDRVDTADDPVARQFVPAVEELTIRDGELGDPIGDETHSPVKGLTHRYPDRVILHVTKTCEVYCRFCFRREAVGDEGSLPEADLVAALDYIAVNPAIREVILTGGDPLVLSARRIKGLMDRLAAIAHVDVVRIHTRIPVVAPEKITPELVDALRGPVVWVVVHTNHAQEIGEAAEAALGRLAGAGVGLLSQSVLLRGINDSVAVLEELFRKLMRLRVKPYYLHHCDLAKGTGHFRTTIAEGQALMAALRGRVSGAMIPTYVLDIPGGYGKVPLVRDYAEPLGGGLWRITDWRGGVHGYRDPER</sequence>